<dbReference type="Pfam" id="PF01435">
    <property type="entry name" value="Peptidase_M48"/>
    <property type="match status" value="1"/>
</dbReference>
<proteinExistence type="inferred from homology"/>
<dbReference type="GO" id="GO:0006508">
    <property type="term" value="P:proteolysis"/>
    <property type="evidence" value="ECO:0007669"/>
    <property type="project" value="UniProtKB-KW"/>
</dbReference>
<dbReference type="InterPro" id="IPR052173">
    <property type="entry name" value="Beta-lactam_resp_regulator"/>
</dbReference>
<dbReference type="RefSeq" id="WP_142551745.1">
    <property type="nucleotide sequence ID" value="NZ_VIFX01000009.1"/>
</dbReference>
<comment type="cofactor">
    <cofactor evidence="6">
        <name>Zn(2+)</name>
        <dbReference type="ChEBI" id="CHEBI:29105"/>
    </cofactor>
    <text evidence="6">Binds 1 zinc ion per subunit.</text>
</comment>
<evidence type="ECO:0000256" key="4">
    <source>
        <dbReference type="ARBA" id="ARBA00022833"/>
    </source>
</evidence>
<evidence type="ECO:0000313" key="10">
    <source>
        <dbReference type="Proteomes" id="UP000315759"/>
    </source>
</evidence>
<evidence type="ECO:0000259" key="8">
    <source>
        <dbReference type="Pfam" id="PF01435"/>
    </source>
</evidence>
<keyword evidence="1 6" id="KW-0645">Protease</keyword>
<evidence type="ECO:0000256" key="1">
    <source>
        <dbReference type="ARBA" id="ARBA00022670"/>
    </source>
</evidence>
<reference evidence="9 10" key="1">
    <citation type="submission" date="2018-10" db="EMBL/GenBank/DDBJ databases">
        <title>Draft genome of Mycobacterium hodleri strain B.</title>
        <authorList>
            <person name="Amande T.J."/>
            <person name="Mcgenity T.J."/>
        </authorList>
    </citation>
    <scope>NUCLEOTIDE SEQUENCE [LARGE SCALE GENOMIC DNA]</scope>
    <source>
        <strain evidence="9 10">B</strain>
    </source>
</reference>
<evidence type="ECO:0000256" key="3">
    <source>
        <dbReference type="ARBA" id="ARBA00022801"/>
    </source>
</evidence>
<feature type="transmembrane region" description="Helical" evidence="7">
    <location>
        <begin position="37"/>
        <end position="62"/>
    </location>
</feature>
<dbReference type="PANTHER" id="PTHR34978">
    <property type="entry name" value="POSSIBLE SENSOR-TRANSDUCER PROTEIN BLAR"/>
    <property type="match status" value="1"/>
</dbReference>
<dbReference type="GO" id="GO:0004222">
    <property type="term" value="F:metalloendopeptidase activity"/>
    <property type="evidence" value="ECO:0007669"/>
    <property type="project" value="InterPro"/>
</dbReference>
<evidence type="ECO:0000256" key="5">
    <source>
        <dbReference type="ARBA" id="ARBA00023049"/>
    </source>
</evidence>
<keyword evidence="2" id="KW-0479">Metal-binding</keyword>
<feature type="transmembrane region" description="Helical" evidence="7">
    <location>
        <begin position="87"/>
        <end position="110"/>
    </location>
</feature>
<keyword evidence="7" id="KW-1133">Transmembrane helix</keyword>
<dbReference type="InterPro" id="IPR001915">
    <property type="entry name" value="Peptidase_M48"/>
</dbReference>
<keyword evidence="3 6" id="KW-0378">Hydrolase</keyword>
<gene>
    <name evidence="9" type="ORF">D8S82_08875</name>
</gene>
<keyword evidence="7" id="KW-0812">Transmembrane</keyword>
<organism evidence="9 10">
    <name type="scientific">Mycolicibacterium hodleri</name>
    <dbReference type="NCBI Taxonomy" id="49897"/>
    <lineage>
        <taxon>Bacteria</taxon>
        <taxon>Bacillati</taxon>
        <taxon>Actinomycetota</taxon>
        <taxon>Actinomycetes</taxon>
        <taxon>Mycobacteriales</taxon>
        <taxon>Mycobacteriaceae</taxon>
        <taxon>Mycolicibacterium</taxon>
    </lineage>
</organism>
<dbReference type="GO" id="GO:0046872">
    <property type="term" value="F:metal ion binding"/>
    <property type="evidence" value="ECO:0007669"/>
    <property type="project" value="UniProtKB-KW"/>
</dbReference>
<evidence type="ECO:0000256" key="6">
    <source>
        <dbReference type="RuleBase" id="RU003983"/>
    </source>
</evidence>
<dbReference type="AlphaFoldDB" id="A0A544W3R6"/>
<sequence length="305" mass="31310">MTSTVYLLLYGAMVTWLAPAPLSWLTRRGTNPRLGIAAWVTAMAGVLVAWTVAVGVVAVSLVRGGPNSSVIVLCLELLGVPEHEATLGAFAATVLLAVGVLISAVVTVGVGRTVLGLRLHSAEHADAARIIGTPTDADGVFVVAGERPAAYCVVGRPDTIVVTTAAVRALDGPELDAVLAHEGAHIAGRHHHLLMVLRALAASLAHLPLFTRGAVAVAELLEMCADDTAARRHGPRPLVAGMLALASPLPPVGGLAMAATATAARARRLLDPAGRSTRWCHRVATSATIAATIGAPVVVNVLCHH</sequence>
<comment type="caution">
    <text evidence="9">The sequence shown here is derived from an EMBL/GenBank/DDBJ whole genome shotgun (WGS) entry which is preliminary data.</text>
</comment>
<feature type="transmembrane region" description="Helical" evidence="7">
    <location>
        <begin position="6"/>
        <end position="25"/>
    </location>
</feature>
<comment type="similarity">
    <text evidence="6">Belongs to the peptidase M48 family.</text>
</comment>
<keyword evidence="4 6" id="KW-0862">Zinc</keyword>
<keyword evidence="7" id="KW-0472">Membrane</keyword>
<dbReference type="CDD" id="cd07326">
    <property type="entry name" value="M56_BlaR1_MecR1_like"/>
    <property type="match status" value="1"/>
</dbReference>
<evidence type="ECO:0000313" key="9">
    <source>
        <dbReference type="EMBL" id="TQR86884.1"/>
    </source>
</evidence>
<protein>
    <submittedName>
        <fullName evidence="9">M56 family metallopeptidase</fullName>
    </submittedName>
</protein>
<evidence type="ECO:0000256" key="7">
    <source>
        <dbReference type="SAM" id="Phobius"/>
    </source>
</evidence>
<name>A0A544W3R6_9MYCO</name>
<evidence type="ECO:0000256" key="2">
    <source>
        <dbReference type="ARBA" id="ARBA00022723"/>
    </source>
</evidence>
<dbReference type="EMBL" id="VIFX01000009">
    <property type="protein sequence ID" value="TQR86884.1"/>
    <property type="molecule type" value="Genomic_DNA"/>
</dbReference>
<keyword evidence="5 6" id="KW-0482">Metalloprotease</keyword>
<keyword evidence="10" id="KW-1185">Reference proteome</keyword>
<feature type="domain" description="Peptidase M48" evidence="8">
    <location>
        <begin position="127"/>
        <end position="219"/>
    </location>
</feature>
<dbReference type="Proteomes" id="UP000315759">
    <property type="component" value="Unassembled WGS sequence"/>
</dbReference>
<dbReference type="Gene3D" id="3.30.2010.10">
    <property type="entry name" value="Metalloproteases ('zincins'), catalytic domain"/>
    <property type="match status" value="1"/>
</dbReference>
<accession>A0A544W3R6</accession>
<dbReference type="PANTHER" id="PTHR34978:SF3">
    <property type="entry name" value="SLR0241 PROTEIN"/>
    <property type="match status" value="1"/>
</dbReference>